<feature type="compositionally biased region" description="Basic and acidic residues" evidence="7">
    <location>
        <begin position="573"/>
        <end position="586"/>
    </location>
</feature>
<name>A0AAE8SQZ0_9PEZI</name>
<evidence type="ECO:0000256" key="3">
    <source>
        <dbReference type="ARBA" id="ARBA00022692"/>
    </source>
</evidence>
<keyword evidence="4" id="KW-0378">Hydrolase</keyword>
<sequence>MSLLGLSPKLCLRLLPAQPATQLCRSAALRSFATSPSLHSAAPKPPKRPGLLSRIKWYKADEDAARRSTRGAILTMYEDLPPTYRDREGLPFAKADLTPEEVAKVFGDKIKPEFANHLLRIMHGRRVAGTLEDPAYRPNTARFTAQQREAALRYLRATVPVGETLNQGLRAQDELEQLEKEMAQMKDEGEQESLEQSSRDDAASAQAPVPAAPKEVEPEVVPTANPVYGIGALDRMRARNLARIRAEEKRIEEEEKIKGEAVAGTLEAYVDRGALSPRMEKWMEQGSSGLTEPPKMTPFERFAPSVAFALLLIAASVGYAAVYKAPDSFDRIFPEFTPEFATIATLIGINLLVYALWKVPPMWRFMNNNFMLVVGMPRPITVLTSIFSHQRLGHLTLNMVVLYYIGSRLHDEVGRANFLAIYLSSGAMGFVASLLLHSLQVASLGASGAVLGLTAAYFYLHAWDKFRIMGFPAPPSEGVDGVAFLVAVLAWNLLSMFTPVRISQTDVVSHLGGLFTGAGMVQLLVNIVNTIDGWKQGPAGASPPEGREGAGDAKTGGGEETPAQSGPGKALKKSFDLWGTKHESYE</sequence>
<dbReference type="Gene3D" id="1.20.1540.10">
    <property type="entry name" value="Rhomboid-like"/>
    <property type="match status" value="1"/>
</dbReference>
<dbReference type="InterPro" id="IPR035952">
    <property type="entry name" value="Rhomboid-like_sf"/>
</dbReference>
<organism evidence="10 11">
    <name type="scientific">Cephalotrichum gorgonifer</name>
    <dbReference type="NCBI Taxonomy" id="2041049"/>
    <lineage>
        <taxon>Eukaryota</taxon>
        <taxon>Fungi</taxon>
        <taxon>Dikarya</taxon>
        <taxon>Ascomycota</taxon>
        <taxon>Pezizomycotina</taxon>
        <taxon>Sordariomycetes</taxon>
        <taxon>Hypocreomycetidae</taxon>
        <taxon>Microascales</taxon>
        <taxon>Microascaceae</taxon>
        <taxon>Cephalotrichum</taxon>
    </lineage>
</organism>
<dbReference type="Pfam" id="PF01694">
    <property type="entry name" value="Rhomboid"/>
    <property type="match status" value="1"/>
</dbReference>
<dbReference type="InterPro" id="IPR022764">
    <property type="entry name" value="Peptidase_S54_rhomboid_dom"/>
</dbReference>
<comment type="subcellular location">
    <subcellularLocation>
        <location evidence="1">Membrane</location>
        <topology evidence="1">Multi-pass membrane protein</topology>
    </subcellularLocation>
</comment>
<evidence type="ECO:0000259" key="9">
    <source>
        <dbReference type="Pfam" id="PF01694"/>
    </source>
</evidence>
<proteinExistence type="inferred from homology"/>
<dbReference type="InterPro" id="IPR050925">
    <property type="entry name" value="Rhomboid_protease_S54"/>
</dbReference>
<dbReference type="SUPFAM" id="SSF144091">
    <property type="entry name" value="Rhomboid-like"/>
    <property type="match status" value="1"/>
</dbReference>
<feature type="transmembrane region" description="Helical" evidence="8">
    <location>
        <begin position="442"/>
        <end position="460"/>
    </location>
</feature>
<dbReference type="PANTHER" id="PTHR43731">
    <property type="entry name" value="RHOMBOID PROTEASE"/>
    <property type="match status" value="1"/>
</dbReference>
<gene>
    <name evidence="10" type="ORF">DNG_00528</name>
</gene>
<keyword evidence="3 8" id="KW-0812">Transmembrane</keyword>
<dbReference type="Proteomes" id="UP001187682">
    <property type="component" value="Unassembled WGS sequence"/>
</dbReference>
<evidence type="ECO:0000256" key="1">
    <source>
        <dbReference type="ARBA" id="ARBA00004141"/>
    </source>
</evidence>
<evidence type="ECO:0000256" key="2">
    <source>
        <dbReference type="ARBA" id="ARBA00009045"/>
    </source>
</evidence>
<feature type="transmembrane region" description="Helical" evidence="8">
    <location>
        <begin position="302"/>
        <end position="322"/>
    </location>
</feature>
<evidence type="ECO:0000256" key="6">
    <source>
        <dbReference type="ARBA" id="ARBA00023136"/>
    </source>
</evidence>
<comment type="caution">
    <text evidence="10">The sequence shown here is derived from an EMBL/GenBank/DDBJ whole genome shotgun (WGS) entry which is preliminary data.</text>
</comment>
<reference evidence="10" key="1">
    <citation type="submission" date="2018-03" db="EMBL/GenBank/DDBJ databases">
        <authorList>
            <person name="Guldener U."/>
        </authorList>
    </citation>
    <scope>NUCLEOTIDE SEQUENCE</scope>
</reference>
<keyword evidence="5 8" id="KW-1133">Transmembrane helix</keyword>
<dbReference type="PANTHER" id="PTHR43731:SF14">
    <property type="entry name" value="PRESENILIN-ASSOCIATED RHOMBOID-LIKE PROTEIN, MITOCHONDRIAL"/>
    <property type="match status" value="1"/>
</dbReference>
<evidence type="ECO:0000256" key="7">
    <source>
        <dbReference type="SAM" id="MobiDB-lite"/>
    </source>
</evidence>
<comment type="similarity">
    <text evidence="2">Belongs to the peptidase S54 family.</text>
</comment>
<dbReference type="GO" id="GO:0006465">
    <property type="term" value="P:signal peptide processing"/>
    <property type="evidence" value="ECO:0007669"/>
    <property type="project" value="TreeGrafter"/>
</dbReference>
<dbReference type="EMBL" id="ONZQ02000001">
    <property type="protein sequence ID" value="SPN97012.1"/>
    <property type="molecule type" value="Genomic_DNA"/>
</dbReference>
<keyword evidence="6 8" id="KW-0472">Membrane</keyword>
<keyword evidence="11" id="KW-1185">Reference proteome</keyword>
<dbReference type="AlphaFoldDB" id="A0AAE8SQZ0"/>
<feature type="compositionally biased region" description="Low complexity" evidence="7">
    <location>
        <begin position="203"/>
        <end position="213"/>
    </location>
</feature>
<evidence type="ECO:0000256" key="8">
    <source>
        <dbReference type="SAM" id="Phobius"/>
    </source>
</evidence>
<evidence type="ECO:0000313" key="11">
    <source>
        <dbReference type="Proteomes" id="UP001187682"/>
    </source>
</evidence>
<protein>
    <recommendedName>
        <fullName evidence="9">Peptidase S54 rhomboid domain-containing protein</fullName>
    </recommendedName>
</protein>
<feature type="domain" description="Peptidase S54 rhomboid" evidence="9">
    <location>
        <begin position="381"/>
        <end position="524"/>
    </location>
</feature>
<accession>A0AAE8SQZ0</accession>
<feature type="region of interest" description="Disordered" evidence="7">
    <location>
        <begin position="536"/>
        <end position="586"/>
    </location>
</feature>
<feature type="region of interest" description="Disordered" evidence="7">
    <location>
        <begin position="183"/>
        <end position="218"/>
    </location>
</feature>
<dbReference type="GO" id="GO:0016020">
    <property type="term" value="C:membrane"/>
    <property type="evidence" value="ECO:0007669"/>
    <property type="project" value="UniProtKB-SubCell"/>
</dbReference>
<feature type="transmembrane region" description="Helical" evidence="8">
    <location>
        <begin position="417"/>
        <end position="436"/>
    </location>
</feature>
<evidence type="ECO:0000256" key="4">
    <source>
        <dbReference type="ARBA" id="ARBA00022801"/>
    </source>
</evidence>
<dbReference type="GO" id="GO:0004252">
    <property type="term" value="F:serine-type endopeptidase activity"/>
    <property type="evidence" value="ECO:0007669"/>
    <property type="project" value="InterPro"/>
</dbReference>
<evidence type="ECO:0000313" key="10">
    <source>
        <dbReference type="EMBL" id="SPN97012.1"/>
    </source>
</evidence>
<evidence type="ECO:0000256" key="5">
    <source>
        <dbReference type="ARBA" id="ARBA00022989"/>
    </source>
</evidence>
<feature type="transmembrane region" description="Helical" evidence="8">
    <location>
        <begin position="481"/>
        <end position="502"/>
    </location>
</feature>
<feature type="transmembrane region" description="Helical" evidence="8">
    <location>
        <begin position="343"/>
        <end position="360"/>
    </location>
</feature>
<feature type="transmembrane region" description="Helical" evidence="8">
    <location>
        <begin position="508"/>
        <end position="528"/>
    </location>
</feature>